<accession>A0ABP8LXK3</accession>
<organism evidence="1 2">
    <name type="scientific">Ravibacter arvi</name>
    <dbReference type="NCBI Taxonomy" id="2051041"/>
    <lineage>
        <taxon>Bacteria</taxon>
        <taxon>Pseudomonadati</taxon>
        <taxon>Bacteroidota</taxon>
        <taxon>Cytophagia</taxon>
        <taxon>Cytophagales</taxon>
        <taxon>Spirosomataceae</taxon>
        <taxon>Ravibacter</taxon>
    </lineage>
</organism>
<dbReference type="InterPro" id="IPR038231">
    <property type="entry name" value="MepB-like_sf"/>
</dbReference>
<gene>
    <name evidence="1" type="ORF">GCM10023091_16710</name>
</gene>
<protein>
    <submittedName>
        <fullName evidence="1">MepB family protein</fullName>
    </submittedName>
</protein>
<evidence type="ECO:0000313" key="2">
    <source>
        <dbReference type="Proteomes" id="UP001501508"/>
    </source>
</evidence>
<dbReference type="PIRSF" id="PIRSF032285">
    <property type="entry name" value="UCP032285"/>
    <property type="match status" value="1"/>
</dbReference>
<reference evidence="2" key="1">
    <citation type="journal article" date="2019" name="Int. J. Syst. Evol. Microbiol.">
        <title>The Global Catalogue of Microorganisms (GCM) 10K type strain sequencing project: providing services to taxonomists for standard genome sequencing and annotation.</title>
        <authorList>
            <consortium name="The Broad Institute Genomics Platform"/>
            <consortium name="The Broad Institute Genome Sequencing Center for Infectious Disease"/>
            <person name="Wu L."/>
            <person name="Ma J."/>
        </authorList>
    </citation>
    <scope>NUCLEOTIDE SEQUENCE [LARGE SCALE GENOMIC DNA]</scope>
    <source>
        <strain evidence="2">JCM 31920</strain>
    </source>
</reference>
<evidence type="ECO:0000313" key="1">
    <source>
        <dbReference type="EMBL" id="GAA4437468.1"/>
    </source>
</evidence>
<dbReference type="Pfam" id="PF08877">
    <property type="entry name" value="MepB-like"/>
    <property type="match status" value="1"/>
</dbReference>
<comment type="caution">
    <text evidence="1">The sequence shown here is derived from an EMBL/GenBank/DDBJ whole genome shotgun (WGS) entry which is preliminary data.</text>
</comment>
<dbReference type="InterPro" id="IPR011235">
    <property type="entry name" value="MepB-like"/>
</dbReference>
<proteinExistence type="predicted"/>
<dbReference type="Gene3D" id="3.40.1350.140">
    <property type="entry name" value="MepB-like"/>
    <property type="match status" value="1"/>
</dbReference>
<keyword evidence="2" id="KW-1185">Reference proteome</keyword>
<sequence>MTEALNRIEIFLSKATGKKTTHLVAEEECEEYSGFNFSLDQLSMKFRKAKITPKKVGLFVTLWKRGPNKQTEPFSIRDNFDFYIIATEQDGNFGFFLFPKIVLSKKKILATGQDEGKRGFRVYPRWADTENKQAKKTQSWQTEYFIDMAKSDEEIIDDIKFILSNKSNKI</sequence>
<dbReference type="Proteomes" id="UP001501508">
    <property type="component" value="Unassembled WGS sequence"/>
</dbReference>
<name>A0ABP8LXK3_9BACT</name>
<dbReference type="EMBL" id="BAABEY010000018">
    <property type="protein sequence ID" value="GAA4437468.1"/>
    <property type="molecule type" value="Genomic_DNA"/>
</dbReference>
<dbReference type="RefSeq" id="WP_345027962.1">
    <property type="nucleotide sequence ID" value="NZ_BAABEY010000018.1"/>
</dbReference>